<accession>A0A1N6K447</accession>
<protein>
    <recommendedName>
        <fullName evidence="5">2TM domain-containing protein</fullName>
    </recommendedName>
</protein>
<evidence type="ECO:0008006" key="5">
    <source>
        <dbReference type="Google" id="ProtNLM"/>
    </source>
</evidence>
<feature type="compositionally biased region" description="Basic residues" evidence="1">
    <location>
        <begin position="1"/>
        <end position="12"/>
    </location>
</feature>
<keyword evidence="2" id="KW-0472">Membrane</keyword>
<name>A0A1N6K447_9GAMM</name>
<dbReference type="RefSeq" id="WP_074214926.1">
    <property type="nucleotide sequence ID" value="NZ_BJOI01000080.1"/>
</dbReference>
<keyword evidence="2" id="KW-0812">Transmembrane</keyword>
<evidence type="ECO:0000256" key="2">
    <source>
        <dbReference type="SAM" id="Phobius"/>
    </source>
</evidence>
<organism evidence="3 4">
    <name type="scientific">Vreelandella aquamarina</name>
    <dbReference type="NCBI Taxonomy" id="77097"/>
    <lineage>
        <taxon>Bacteria</taxon>
        <taxon>Pseudomonadati</taxon>
        <taxon>Pseudomonadota</taxon>
        <taxon>Gammaproteobacteria</taxon>
        <taxon>Oceanospirillales</taxon>
        <taxon>Halomonadaceae</taxon>
        <taxon>Vreelandella</taxon>
    </lineage>
</organism>
<evidence type="ECO:0000313" key="4">
    <source>
        <dbReference type="Proteomes" id="UP000185024"/>
    </source>
</evidence>
<proteinExistence type="predicted"/>
<feature type="region of interest" description="Disordered" evidence="1">
    <location>
        <begin position="1"/>
        <end position="23"/>
    </location>
</feature>
<sequence length="114" mass="13059">MAKNKRNAKRQRALNARRQAASHTGGSVIANELHHLIGADEESVVRAIRWRAKVNVYLILGFNLVAFLFLLYHTNANQGGVISHNSPYIWASFIAFFILQMIFLHRYKKLIRNA</sequence>
<evidence type="ECO:0000256" key="1">
    <source>
        <dbReference type="SAM" id="MobiDB-lite"/>
    </source>
</evidence>
<dbReference type="GeneID" id="97278232"/>
<dbReference type="AlphaFoldDB" id="A0A1N6K447"/>
<dbReference type="EMBL" id="FSQX01000002">
    <property type="protein sequence ID" value="SIN87685.1"/>
    <property type="molecule type" value="Genomic_DNA"/>
</dbReference>
<feature type="transmembrane region" description="Helical" evidence="2">
    <location>
        <begin position="56"/>
        <end position="75"/>
    </location>
</feature>
<feature type="transmembrane region" description="Helical" evidence="2">
    <location>
        <begin position="87"/>
        <end position="104"/>
    </location>
</feature>
<dbReference type="Proteomes" id="UP000185024">
    <property type="component" value="Unassembled WGS sequence"/>
</dbReference>
<reference evidence="3 4" key="1">
    <citation type="submission" date="2016-11" db="EMBL/GenBank/DDBJ databases">
        <authorList>
            <person name="Jaros S."/>
            <person name="Januszkiewicz K."/>
            <person name="Wedrychowicz H."/>
        </authorList>
    </citation>
    <scope>NUCLEOTIDE SEQUENCE [LARGE SCALE GENOMIC DNA]</scope>
    <source>
        <strain evidence="3 4">ACAM 239</strain>
    </source>
</reference>
<evidence type="ECO:0000313" key="3">
    <source>
        <dbReference type="EMBL" id="SIN87685.1"/>
    </source>
</evidence>
<gene>
    <name evidence="3" type="ORF">SAMN05878438_3765</name>
</gene>
<keyword evidence="2" id="KW-1133">Transmembrane helix</keyword>